<dbReference type="PROSITE" id="PS00125">
    <property type="entry name" value="SER_THR_PHOSPHATASE"/>
    <property type="match status" value="1"/>
</dbReference>
<keyword evidence="11" id="KW-1185">Reference proteome</keyword>
<evidence type="ECO:0000256" key="2">
    <source>
        <dbReference type="ARBA" id="ARBA00022723"/>
    </source>
</evidence>
<dbReference type="PANTHER" id="PTHR11668">
    <property type="entry name" value="SERINE/THREONINE PROTEIN PHOSPHATASE"/>
    <property type="match status" value="1"/>
</dbReference>
<keyword evidence="4" id="KW-0904">Protein phosphatase</keyword>
<sequence length="431" mass="50202">MVLDDWHDLTNWLSFSFHFSFHFKSSSRATQHNRHIFCSDTHFTRHMDGLNSFWVTFAVIQIVLGTFFQYFFVVINLLLIAILLYSVFYSFKSQPNEDRSARRALTKALARKIAAKVIAEMSLSSVSDEEIIRLLKAGTRLLDEEPARVSVDAPCYIFGDLHGNLPYFLKYFKVGNVEPQLLKLRAPENNLLFLGDYVDRGQFSLEVIVLLVALKLLFPYKITLLRGNHEIMEINQSYSFYGEVCEKRMDFERIYTKCNKLFTKLPLCAVVSDTYLCMHGGLPRPEGWDFLMGDEFEKPQNDEEIDSNYTFCDLLWADPTNNSRQLPLFEECEPDDGFLEEYANYRFNEDRETSIQFNDRFAQEFFNRFPNIRGVFRAHEQYPQGHGMNEARTICTIFSSPRYMDEADCGSVLNVSADLKRIHFVTLKPKV</sequence>
<dbReference type="InterPro" id="IPR004843">
    <property type="entry name" value="Calcineurin-like_PHP"/>
</dbReference>
<evidence type="ECO:0000256" key="1">
    <source>
        <dbReference type="ARBA" id="ARBA00001936"/>
    </source>
</evidence>
<dbReference type="Gene3D" id="3.60.21.10">
    <property type="match status" value="1"/>
</dbReference>
<comment type="cofactor">
    <cofactor evidence="1">
        <name>Mn(2+)</name>
        <dbReference type="ChEBI" id="CHEBI:29035"/>
    </cofactor>
</comment>
<evidence type="ECO:0000259" key="10">
    <source>
        <dbReference type="PROSITE" id="PS00125"/>
    </source>
</evidence>
<protein>
    <recommendedName>
        <fullName evidence="8">Serine/threonine-protein phosphatase</fullName>
        <ecNumber evidence="8">3.1.3.16</ecNumber>
    </recommendedName>
</protein>
<dbReference type="PANTHER" id="PTHR11668:SF300">
    <property type="entry name" value="SERINE_THREONINE-PROTEIN PHOSPHATASE"/>
    <property type="match status" value="1"/>
</dbReference>
<dbReference type="EC" id="3.1.3.16" evidence="8"/>
<name>A0A914IGQ6_GLORO</name>
<evidence type="ECO:0000256" key="9">
    <source>
        <dbReference type="SAM" id="Phobius"/>
    </source>
</evidence>
<dbReference type="SMART" id="SM00156">
    <property type="entry name" value="PP2Ac"/>
    <property type="match status" value="1"/>
</dbReference>
<keyword evidence="3 8" id="KW-0378">Hydrolase</keyword>
<dbReference type="SUPFAM" id="SSF56300">
    <property type="entry name" value="Metallo-dependent phosphatases"/>
    <property type="match status" value="1"/>
</dbReference>
<comment type="catalytic activity">
    <reaction evidence="7 8">
        <text>O-phospho-L-threonyl-[protein] + H2O = L-threonyl-[protein] + phosphate</text>
        <dbReference type="Rhea" id="RHEA:47004"/>
        <dbReference type="Rhea" id="RHEA-COMP:11060"/>
        <dbReference type="Rhea" id="RHEA-COMP:11605"/>
        <dbReference type="ChEBI" id="CHEBI:15377"/>
        <dbReference type="ChEBI" id="CHEBI:30013"/>
        <dbReference type="ChEBI" id="CHEBI:43474"/>
        <dbReference type="ChEBI" id="CHEBI:61977"/>
        <dbReference type="EC" id="3.1.3.16"/>
    </reaction>
</comment>
<dbReference type="PRINTS" id="PR00114">
    <property type="entry name" value="STPHPHTASE"/>
</dbReference>
<feature type="transmembrane region" description="Helical" evidence="9">
    <location>
        <begin position="53"/>
        <end position="85"/>
    </location>
</feature>
<dbReference type="GO" id="GO:0046872">
    <property type="term" value="F:metal ion binding"/>
    <property type="evidence" value="ECO:0007669"/>
    <property type="project" value="UniProtKB-KW"/>
</dbReference>
<evidence type="ECO:0000256" key="4">
    <source>
        <dbReference type="ARBA" id="ARBA00022912"/>
    </source>
</evidence>
<dbReference type="WBParaSite" id="Gr19_v10_g975.t1">
    <property type="protein sequence ID" value="Gr19_v10_g975.t1"/>
    <property type="gene ID" value="Gr19_v10_g975"/>
</dbReference>
<dbReference type="InterPro" id="IPR050341">
    <property type="entry name" value="PP1_catalytic_subunit"/>
</dbReference>
<evidence type="ECO:0000256" key="7">
    <source>
        <dbReference type="ARBA" id="ARBA00048336"/>
    </source>
</evidence>
<dbReference type="GO" id="GO:0005634">
    <property type="term" value="C:nucleus"/>
    <property type="evidence" value="ECO:0007669"/>
    <property type="project" value="TreeGrafter"/>
</dbReference>
<evidence type="ECO:0000256" key="8">
    <source>
        <dbReference type="RuleBase" id="RU004273"/>
    </source>
</evidence>
<keyword evidence="2" id="KW-0479">Metal-binding</keyword>
<comment type="similarity">
    <text evidence="8">Belongs to the PPP phosphatase family.</text>
</comment>
<keyword evidence="9" id="KW-0472">Membrane</keyword>
<organism evidence="11 12">
    <name type="scientific">Globodera rostochiensis</name>
    <name type="common">Golden nematode worm</name>
    <name type="synonym">Heterodera rostochiensis</name>
    <dbReference type="NCBI Taxonomy" id="31243"/>
    <lineage>
        <taxon>Eukaryota</taxon>
        <taxon>Metazoa</taxon>
        <taxon>Ecdysozoa</taxon>
        <taxon>Nematoda</taxon>
        <taxon>Chromadorea</taxon>
        <taxon>Rhabditida</taxon>
        <taxon>Tylenchina</taxon>
        <taxon>Tylenchomorpha</taxon>
        <taxon>Tylenchoidea</taxon>
        <taxon>Heteroderidae</taxon>
        <taxon>Heteroderinae</taxon>
        <taxon>Globodera</taxon>
    </lineage>
</organism>
<evidence type="ECO:0000256" key="5">
    <source>
        <dbReference type="ARBA" id="ARBA00023211"/>
    </source>
</evidence>
<evidence type="ECO:0000256" key="6">
    <source>
        <dbReference type="ARBA" id="ARBA00047761"/>
    </source>
</evidence>
<evidence type="ECO:0000256" key="3">
    <source>
        <dbReference type="ARBA" id="ARBA00022801"/>
    </source>
</evidence>
<evidence type="ECO:0000313" key="12">
    <source>
        <dbReference type="WBParaSite" id="Gr19_v10_g975.t1"/>
    </source>
</evidence>
<dbReference type="InterPro" id="IPR006186">
    <property type="entry name" value="Ser/Thr-sp_prot-phosphatase"/>
</dbReference>
<feature type="domain" description="Serine/threonine specific protein phosphatases" evidence="10">
    <location>
        <begin position="225"/>
        <end position="230"/>
    </location>
</feature>
<dbReference type="GO" id="GO:0005737">
    <property type="term" value="C:cytoplasm"/>
    <property type="evidence" value="ECO:0007669"/>
    <property type="project" value="TreeGrafter"/>
</dbReference>
<dbReference type="InterPro" id="IPR029052">
    <property type="entry name" value="Metallo-depent_PP-like"/>
</dbReference>
<accession>A0A914IGQ6</accession>
<dbReference type="GO" id="GO:0004722">
    <property type="term" value="F:protein serine/threonine phosphatase activity"/>
    <property type="evidence" value="ECO:0007669"/>
    <property type="project" value="UniProtKB-EC"/>
</dbReference>
<evidence type="ECO:0000313" key="11">
    <source>
        <dbReference type="Proteomes" id="UP000887572"/>
    </source>
</evidence>
<dbReference type="Proteomes" id="UP000887572">
    <property type="component" value="Unplaced"/>
</dbReference>
<keyword evidence="5" id="KW-0464">Manganese</keyword>
<dbReference type="Pfam" id="PF00149">
    <property type="entry name" value="Metallophos"/>
    <property type="match status" value="1"/>
</dbReference>
<keyword evidence="9" id="KW-0812">Transmembrane</keyword>
<keyword evidence="9" id="KW-1133">Transmembrane helix</keyword>
<comment type="catalytic activity">
    <reaction evidence="6">
        <text>O-phospho-L-seryl-[protein] + H2O = L-seryl-[protein] + phosphate</text>
        <dbReference type="Rhea" id="RHEA:20629"/>
        <dbReference type="Rhea" id="RHEA-COMP:9863"/>
        <dbReference type="Rhea" id="RHEA-COMP:11604"/>
        <dbReference type="ChEBI" id="CHEBI:15377"/>
        <dbReference type="ChEBI" id="CHEBI:29999"/>
        <dbReference type="ChEBI" id="CHEBI:43474"/>
        <dbReference type="ChEBI" id="CHEBI:83421"/>
        <dbReference type="EC" id="3.1.3.16"/>
    </reaction>
</comment>
<proteinExistence type="inferred from homology"/>
<dbReference type="AlphaFoldDB" id="A0A914IGQ6"/>
<reference evidence="12" key="1">
    <citation type="submission" date="2022-11" db="UniProtKB">
        <authorList>
            <consortium name="WormBaseParasite"/>
        </authorList>
    </citation>
    <scope>IDENTIFICATION</scope>
</reference>